<dbReference type="Gene3D" id="1.10.1130.10">
    <property type="entry name" value="Flavocytochrome C3, Chain A"/>
    <property type="match status" value="1"/>
</dbReference>
<dbReference type="Proteomes" id="UP000316213">
    <property type="component" value="Unassembled WGS sequence"/>
</dbReference>
<keyword evidence="1" id="KW-0732">Signal</keyword>
<dbReference type="RefSeq" id="WP_146579240.1">
    <property type="nucleotide sequence ID" value="NZ_SJPM01000008.1"/>
</dbReference>
<organism evidence="4 5">
    <name type="scientific">Neorhodopirellula pilleata</name>
    <dbReference type="NCBI Taxonomy" id="2714738"/>
    <lineage>
        <taxon>Bacteria</taxon>
        <taxon>Pseudomonadati</taxon>
        <taxon>Planctomycetota</taxon>
        <taxon>Planctomycetia</taxon>
        <taxon>Pirellulales</taxon>
        <taxon>Pirellulaceae</taxon>
        <taxon>Neorhodopirellula</taxon>
    </lineage>
</organism>
<comment type="caution">
    <text evidence="4">The sequence shown here is derived from an EMBL/GenBank/DDBJ whole genome shotgun (WGS) entry which is preliminary data.</text>
</comment>
<gene>
    <name evidence="4" type="ORF">Pla100_39470</name>
</gene>
<reference evidence="4 5" key="1">
    <citation type="submission" date="2019-02" db="EMBL/GenBank/DDBJ databases">
        <title>Deep-cultivation of Planctomycetes and their phenomic and genomic characterization uncovers novel biology.</title>
        <authorList>
            <person name="Wiegand S."/>
            <person name="Jogler M."/>
            <person name="Boedeker C."/>
            <person name="Pinto D."/>
            <person name="Vollmers J."/>
            <person name="Rivas-Marin E."/>
            <person name="Kohn T."/>
            <person name="Peeters S.H."/>
            <person name="Heuer A."/>
            <person name="Rast P."/>
            <person name="Oberbeckmann S."/>
            <person name="Bunk B."/>
            <person name="Jeske O."/>
            <person name="Meyerdierks A."/>
            <person name="Storesund J.E."/>
            <person name="Kallscheuer N."/>
            <person name="Luecker S."/>
            <person name="Lage O.M."/>
            <person name="Pohl T."/>
            <person name="Merkel B.J."/>
            <person name="Hornburger P."/>
            <person name="Mueller R.-W."/>
            <person name="Bruemmer F."/>
            <person name="Labrenz M."/>
            <person name="Spormann A.M."/>
            <person name="Op Den Camp H."/>
            <person name="Overmann J."/>
            <person name="Amann R."/>
            <person name="Jetten M.S.M."/>
            <person name="Mascher T."/>
            <person name="Medema M.H."/>
            <person name="Devos D.P."/>
            <person name="Kaster A.-K."/>
            <person name="Ovreas L."/>
            <person name="Rohde M."/>
            <person name="Galperin M.Y."/>
            <person name="Jogler C."/>
        </authorList>
    </citation>
    <scope>NUCLEOTIDE SEQUENCE [LARGE SCALE GENOMIC DNA]</scope>
    <source>
        <strain evidence="4 5">Pla100</strain>
    </source>
</reference>
<dbReference type="InterPro" id="IPR019734">
    <property type="entry name" value="TPR_rpt"/>
</dbReference>
<dbReference type="InterPro" id="IPR036280">
    <property type="entry name" value="Multihaem_cyt_sf"/>
</dbReference>
<dbReference type="InterPro" id="IPR051829">
    <property type="entry name" value="Multiheme_Cytochr_ET"/>
</dbReference>
<dbReference type="SUPFAM" id="SSF48695">
    <property type="entry name" value="Multiheme cytochromes"/>
    <property type="match status" value="1"/>
</dbReference>
<dbReference type="OrthoDB" id="9790037at2"/>
<dbReference type="SUPFAM" id="SSF48452">
    <property type="entry name" value="TPR-like"/>
    <property type="match status" value="1"/>
</dbReference>
<dbReference type="InterPro" id="IPR011990">
    <property type="entry name" value="TPR-like_helical_dom_sf"/>
</dbReference>
<keyword evidence="2" id="KW-0802">TPR repeat</keyword>
<dbReference type="PROSITE" id="PS50005">
    <property type="entry name" value="TPR"/>
    <property type="match status" value="1"/>
</dbReference>
<dbReference type="Gene3D" id="1.25.40.10">
    <property type="entry name" value="Tetratricopeptide repeat domain"/>
    <property type="match status" value="1"/>
</dbReference>
<sequence>MSTRHVALMASVLIGPVVASQALAQRGSIVISRDGPAEGSVVISDDLLEENHYIGSAQCVACHQDQFLGYRDTLHNQTARQTDVALEPKPGNFVHHPSQNRYEVKISGNRMVHCEQRLSTDGNLIGETAFPMDVTLGSGTNSTSYLTKIGSFHIESPITHFSDDETWYMSPGYESRSHLSFRRAVTVGCVFCHVGSIQQINHNPYKFEIREQTIGCERCHGPGKVHAERHRSNDLKIADTIVNPRSLNRELSEAICQQCHCQGAVELPVAGRDTWDFRPGQRLTDYRVDFQFRSEGSDAMSLVGHVEQLHSSKCYTQSDTLTCITCHDPHQTPTKENRLEFNRSQCLQCHQDESCVVPQISRIDANANDCVTCHMPRRDTTVAHFALHNHRIGIHSDSSTPMAADSTEVEPILDIGDLPLAEQKRLRALVKYELFRRRGGDPRFATLLPLATAELIQVKQNGAADAEVDAALVWLAWEQGQAQIAESLAHEILANEPTETNPRIVATHTLARMQLNRGQFAQAIERYHELESMHRDSSHSYFRGLAEQNHGSSDKAIEALKRSLEIDPSQIAAHRALEAIYQSTNQNSLAEKHNQAAMQNQLRMNSSVDAKRGD</sequence>
<dbReference type="PANTHER" id="PTHR35038:SF8">
    <property type="entry name" value="C-TYPE POLYHEME CYTOCHROME OMCC"/>
    <property type="match status" value="1"/>
</dbReference>
<evidence type="ECO:0000256" key="1">
    <source>
        <dbReference type="ARBA" id="ARBA00022729"/>
    </source>
</evidence>
<dbReference type="InterPro" id="IPR010177">
    <property type="entry name" value="Paired_CXXCH_1"/>
</dbReference>
<dbReference type="Pfam" id="PF09699">
    <property type="entry name" value="Paired_CXXCH_1"/>
    <property type="match status" value="1"/>
</dbReference>
<dbReference type="AlphaFoldDB" id="A0A5C6A4G8"/>
<proteinExistence type="predicted"/>
<evidence type="ECO:0000256" key="2">
    <source>
        <dbReference type="PROSITE-ProRule" id="PRU00339"/>
    </source>
</evidence>
<feature type="domain" description="Doubled CXXCH motif" evidence="3">
    <location>
        <begin position="322"/>
        <end position="353"/>
    </location>
</feature>
<protein>
    <recommendedName>
        <fullName evidence="3">Doubled CXXCH motif domain-containing protein</fullName>
    </recommendedName>
</protein>
<evidence type="ECO:0000259" key="3">
    <source>
        <dbReference type="Pfam" id="PF09699"/>
    </source>
</evidence>
<evidence type="ECO:0000313" key="5">
    <source>
        <dbReference type="Proteomes" id="UP000316213"/>
    </source>
</evidence>
<keyword evidence="5" id="KW-1185">Reference proteome</keyword>
<accession>A0A5C6A4G8</accession>
<name>A0A5C6A4G8_9BACT</name>
<feature type="repeat" description="TPR" evidence="2">
    <location>
        <begin position="537"/>
        <end position="570"/>
    </location>
</feature>
<evidence type="ECO:0000313" key="4">
    <source>
        <dbReference type="EMBL" id="TWT94336.1"/>
    </source>
</evidence>
<dbReference type="EMBL" id="SJPM01000008">
    <property type="protein sequence ID" value="TWT94336.1"/>
    <property type="molecule type" value="Genomic_DNA"/>
</dbReference>
<dbReference type="PANTHER" id="PTHR35038">
    <property type="entry name" value="DISSIMILATORY SULFITE REDUCTASE SIRA"/>
    <property type="match status" value="1"/>
</dbReference>